<feature type="transmembrane region" description="Helical" evidence="1">
    <location>
        <begin position="167"/>
        <end position="187"/>
    </location>
</feature>
<keyword evidence="1" id="KW-1133">Transmembrane helix</keyword>
<accession>A0A9X1MKI2</accession>
<protein>
    <submittedName>
        <fullName evidence="2">Uncharacterized protein</fullName>
    </submittedName>
</protein>
<dbReference type="AlphaFoldDB" id="A0A9X1MKI2"/>
<feature type="transmembrane region" description="Helical" evidence="1">
    <location>
        <begin position="115"/>
        <end position="132"/>
    </location>
</feature>
<feature type="transmembrane region" description="Helical" evidence="1">
    <location>
        <begin position="84"/>
        <end position="103"/>
    </location>
</feature>
<dbReference type="RefSeq" id="WP_230217312.1">
    <property type="nucleotide sequence ID" value="NZ_JAJKFT010000004.1"/>
</dbReference>
<feature type="transmembrane region" description="Helical" evidence="1">
    <location>
        <begin position="242"/>
        <end position="267"/>
    </location>
</feature>
<feature type="transmembrane region" description="Helical" evidence="1">
    <location>
        <begin position="40"/>
        <end position="64"/>
    </location>
</feature>
<keyword evidence="3" id="KW-1185">Reference proteome</keyword>
<evidence type="ECO:0000313" key="3">
    <source>
        <dbReference type="Proteomes" id="UP001139103"/>
    </source>
</evidence>
<name>A0A9X1MKI2_9BACT</name>
<sequence length="297" mass="32517">MATHLAGMNFAAAGPLAAIWIDARGGKAGNQPLFSLAKSVTWWSLAAFVLAMLLGAINGLVIWASGERQFFSALARFWDTKVFFGWWELAFYIACVGGYLFWRSLRPTATKWERYLSRFLLLLAGTNLLYHFPPLFAVIQMLARENGAEGPTIDSSQFRSLMATPHVIWLSVHFLLASIAVTGLMTARLALQQLEEAEAELVVSRGAMAALIATLAQVPIGAAFTLSLPIVELRNLMGSDMIATTLFAVALISAFWLMHVLAITTFFQRTARQVNQALATVFGVIVLMTAAMLVSRL</sequence>
<gene>
    <name evidence="2" type="ORF">LOC68_07475</name>
</gene>
<evidence type="ECO:0000313" key="2">
    <source>
        <dbReference type="EMBL" id="MCC9628231.1"/>
    </source>
</evidence>
<reference evidence="2" key="1">
    <citation type="submission" date="2021-11" db="EMBL/GenBank/DDBJ databases">
        <title>Genome sequence.</title>
        <authorList>
            <person name="Sun Q."/>
        </authorList>
    </citation>
    <scope>NUCLEOTIDE SEQUENCE</scope>
    <source>
        <strain evidence="2">JC732</strain>
    </source>
</reference>
<keyword evidence="1" id="KW-0812">Transmembrane</keyword>
<comment type="caution">
    <text evidence="2">The sequence shown here is derived from an EMBL/GenBank/DDBJ whole genome shotgun (WGS) entry which is preliminary data.</text>
</comment>
<dbReference type="EMBL" id="JAJKFT010000004">
    <property type="protein sequence ID" value="MCC9628231.1"/>
    <property type="molecule type" value="Genomic_DNA"/>
</dbReference>
<evidence type="ECO:0000256" key="1">
    <source>
        <dbReference type="SAM" id="Phobius"/>
    </source>
</evidence>
<dbReference type="Proteomes" id="UP001139103">
    <property type="component" value="Unassembled WGS sequence"/>
</dbReference>
<feature type="transmembrane region" description="Helical" evidence="1">
    <location>
        <begin position="208"/>
        <end position="230"/>
    </location>
</feature>
<keyword evidence="1" id="KW-0472">Membrane</keyword>
<organism evidence="2 3">
    <name type="scientific">Blastopirellula sediminis</name>
    <dbReference type="NCBI Taxonomy" id="2894196"/>
    <lineage>
        <taxon>Bacteria</taxon>
        <taxon>Pseudomonadati</taxon>
        <taxon>Planctomycetota</taxon>
        <taxon>Planctomycetia</taxon>
        <taxon>Pirellulales</taxon>
        <taxon>Pirellulaceae</taxon>
        <taxon>Blastopirellula</taxon>
    </lineage>
</organism>
<proteinExistence type="predicted"/>
<feature type="transmembrane region" description="Helical" evidence="1">
    <location>
        <begin position="274"/>
        <end position="294"/>
    </location>
</feature>